<gene>
    <name evidence="7" type="ORF">LX83_004453</name>
</gene>
<dbReference type="EMBL" id="JAMTCK010000010">
    <property type="protein sequence ID" value="MCP2167580.1"/>
    <property type="molecule type" value="Genomic_DNA"/>
</dbReference>
<dbReference type="AlphaFoldDB" id="A0AAE3GHP2"/>
<dbReference type="InterPro" id="IPR030678">
    <property type="entry name" value="Peptide/Ni-bd"/>
</dbReference>
<dbReference type="InterPro" id="IPR000914">
    <property type="entry name" value="SBP_5_dom"/>
</dbReference>
<dbReference type="GO" id="GO:0015833">
    <property type="term" value="P:peptide transport"/>
    <property type="evidence" value="ECO:0007669"/>
    <property type="project" value="TreeGrafter"/>
</dbReference>
<organism evidence="7 8">
    <name type="scientific">Goodfellowiella coeruleoviolacea</name>
    <dbReference type="NCBI Taxonomy" id="334858"/>
    <lineage>
        <taxon>Bacteria</taxon>
        <taxon>Bacillati</taxon>
        <taxon>Actinomycetota</taxon>
        <taxon>Actinomycetes</taxon>
        <taxon>Pseudonocardiales</taxon>
        <taxon>Pseudonocardiaceae</taxon>
        <taxon>Goodfellowiella</taxon>
    </lineage>
</organism>
<dbReference type="Proteomes" id="UP001206128">
    <property type="component" value="Unassembled WGS sequence"/>
</dbReference>
<dbReference type="Gene3D" id="3.40.190.10">
    <property type="entry name" value="Periplasmic binding protein-like II"/>
    <property type="match status" value="1"/>
</dbReference>
<accession>A0AAE3GHP2</accession>
<dbReference type="InterPro" id="IPR039424">
    <property type="entry name" value="SBP_5"/>
</dbReference>
<feature type="transmembrane region" description="Helical" evidence="5">
    <location>
        <begin position="550"/>
        <end position="570"/>
    </location>
</feature>
<dbReference type="RefSeq" id="WP_253774595.1">
    <property type="nucleotide sequence ID" value="NZ_JAMTCK010000010.1"/>
</dbReference>
<dbReference type="GO" id="GO:0042597">
    <property type="term" value="C:periplasmic space"/>
    <property type="evidence" value="ECO:0007669"/>
    <property type="project" value="UniProtKB-ARBA"/>
</dbReference>
<evidence type="ECO:0000256" key="4">
    <source>
        <dbReference type="ARBA" id="ARBA00022729"/>
    </source>
</evidence>
<proteinExistence type="inferred from homology"/>
<dbReference type="GO" id="GO:0030313">
    <property type="term" value="C:cell envelope"/>
    <property type="evidence" value="ECO:0007669"/>
    <property type="project" value="UniProtKB-SubCell"/>
</dbReference>
<keyword evidence="8" id="KW-1185">Reference proteome</keyword>
<keyword evidence="5" id="KW-0812">Transmembrane</keyword>
<comment type="similarity">
    <text evidence="2">Belongs to the bacterial solute-binding protein 5 family.</text>
</comment>
<comment type="subcellular location">
    <subcellularLocation>
        <location evidence="1">Cell envelope</location>
    </subcellularLocation>
</comment>
<dbReference type="CDD" id="cd00995">
    <property type="entry name" value="PBP2_NikA_DppA_OppA_like"/>
    <property type="match status" value="1"/>
</dbReference>
<dbReference type="GO" id="GO:1904680">
    <property type="term" value="F:peptide transmembrane transporter activity"/>
    <property type="evidence" value="ECO:0007669"/>
    <property type="project" value="TreeGrafter"/>
</dbReference>
<dbReference type="PANTHER" id="PTHR30290">
    <property type="entry name" value="PERIPLASMIC BINDING COMPONENT OF ABC TRANSPORTER"/>
    <property type="match status" value="1"/>
</dbReference>
<evidence type="ECO:0000256" key="2">
    <source>
        <dbReference type="ARBA" id="ARBA00005695"/>
    </source>
</evidence>
<dbReference type="PIRSF" id="PIRSF002741">
    <property type="entry name" value="MppA"/>
    <property type="match status" value="1"/>
</dbReference>
<comment type="caution">
    <text evidence="7">The sequence shown here is derived from an EMBL/GenBank/DDBJ whole genome shotgun (WGS) entry which is preliminary data.</text>
</comment>
<dbReference type="PANTHER" id="PTHR30290:SF10">
    <property type="entry name" value="PERIPLASMIC OLIGOPEPTIDE-BINDING PROTEIN-RELATED"/>
    <property type="match status" value="1"/>
</dbReference>
<evidence type="ECO:0000256" key="5">
    <source>
        <dbReference type="SAM" id="Phobius"/>
    </source>
</evidence>
<evidence type="ECO:0000256" key="1">
    <source>
        <dbReference type="ARBA" id="ARBA00004196"/>
    </source>
</evidence>
<dbReference type="Gene3D" id="3.10.105.10">
    <property type="entry name" value="Dipeptide-binding Protein, Domain 3"/>
    <property type="match status" value="1"/>
</dbReference>
<dbReference type="Pfam" id="PF00496">
    <property type="entry name" value="SBP_bac_5"/>
    <property type="match status" value="1"/>
</dbReference>
<dbReference type="GO" id="GO:0043190">
    <property type="term" value="C:ATP-binding cassette (ABC) transporter complex"/>
    <property type="evidence" value="ECO:0007669"/>
    <property type="project" value="InterPro"/>
</dbReference>
<reference evidence="7" key="1">
    <citation type="submission" date="2022-06" db="EMBL/GenBank/DDBJ databases">
        <title>Genomic Encyclopedia of Archaeal and Bacterial Type Strains, Phase II (KMG-II): from individual species to whole genera.</title>
        <authorList>
            <person name="Goeker M."/>
        </authorList>
    </citation>
    <scope>NUCLEOTIDE SEQUENCE</scope>
    <source>
        <strain evidence="7">DSM 43935</strain>
    </source>
</reference>
<keyword evidence="5" id="KW-1133">Transmembrane helix</keyword>
<evidence type="ECO:0000313" key="8">
    <source>
        <dbReference type="Proteomes" id="UP001206128"/>
    </source>
</evidence>
<name>A0AAE3GHP2_9PSEU</name>
<protein>
    <submittedName>
        <fullName evidence="7">Peptide/nickel transport system substrate-binding protein</fullName>
    </submittedName>
</protein>
<dbReference type="SUPFAM" id="SSF53850">
    <property type="entry name" value="Periplasmic binding protein-like II"/>
    <property type="match status" value="1"/>
</dbReference>
<evidence type="ECO:0000313" key="7">
    <source>
        <dbReference type="EMBL" id="MCP2167580.1"/>
    </source>
</evidence>
<evidence type="ECO:0000256" key="3">
    <source>
        <dbReference type="ARBA" id="ARBA00022448"/>
    </source>
</evidence>
<keyword evidence="4" id="KW-0732">Signal</keyword>
<sequence>MAPGVALQAAAQQAGGTTLRVAITQQIDTLNPFIAIFQSSTELGRLMYEFLTTFDTHNQPTPGLAEKWETSADKLTWTYTIRQGAKWSDGQPITAKDVVFTYNLMMTNADAATANGNFVANFESVTAPDEHTVVIKTKVPVTTMTAMEVPIVPEHVWASVSDIATYANDTTPVVGSGPFVLTEYKANEYIKLKANKDYWRGPAKYDELQFVYYKNADAAVQALQKGEVDLVNRLAPAQFDSLKNDPNIVPNQAKGRRFNELLINPGAATKDGQPIGDGHPALKDVRVRQAIAKAIDVTTIVNKVMGGYAEPATGLIPTMWGDYHWQPAAGQERKFDPAAANADLDAAGYPKGADGTRVGPDGRALTLRLLGHSGRAFDEQTAEYVKRWLSDIGIGVEVQLVSDNQFNETSTAGNFDLQVSTWGSNPDPDYILSLHTCAQRPNPDGKGGTTDSFFCDAEYDALYAQQSAEFDRTKRAELVRKMQQRLYEQAPLVMLDYDNALEGYRKDRFDGFQKQPAQDGVIMAQSSYWGYYSATPVAATSAGAGSSTGLVIGVVVVVVVVLAGGGLLVARRRGSTADERE</sequence>
<evidence type="ECO:0000259" key="6">
    <source>
        <dbReference type="Pfam" id="PF00496"/>
    </source>
</evidence>
<keyword evidence="5" id="KW-0472">Membrane</keyword>
<feature type="domain" description="Solute-binding protein family 5" evidence="6">
    <location>
        <begin position="60"/>
        <end position="434"/>
    </location>
</feature>
<keyword evidence="3" id="KW-0813">Transport</keyword>